<evidence type="ECO:0000313" key="3">
    <source>
        <dbReference type="Proteomes" id="UP001165121"/>
    </source>
</evidence>
<reference evidence="2" key="1">
    <citation type="submission" date="2023-04" db="EMBL/GenBank/DDBJ databases">
        <title>Phytophthora fragariaefolia NBRC 109709.</title>
        <authorList>
            <person name="Ichikawa N."/>
            <person name="Sato H."/>
            <person name="Tonouchi N."/>
        </authorList>
    </citation>
    <scope>NUCLEOTIDE SEQUENCE</scope>
    <source>
        <strain evidence="2">NBRC 109709</strain>
    </source>
</reference>
<dbReference type="EMBL" id="BSXT01003009">
    <property type="protein sequence ID" value="GMF52052.1"/>
    <property type="molecule type" value="Genomic_DNA"/>
</dbReference>
<gene>
    <name evidence="2" type="ORF">Pfra01_002124000</name>
</gene>
<sequence>MSNLSSRSNFGSDPHEAEGSHSAASPAPAAPASREGETVPSPSQADPQEKAARTASDPDTGSGQRSLPVRNLTLSEGLARVRGAATLHQGTAVAEEEPVSSRMRSPSQSPRRKARDSFRRLFDSSSDDEEEEGAVPEPQGISNDLDGQQERYYAPQLQSSNLPSAQVAVPVQSTQTAGGKAYPRGYYPPDEGAGAASFLEKLQDTRGLVDGYTSRGAFERELVMNEPLFQENIAAARRVLLAPHRIPLKECTSLRKKPETKGGLHPVWGYPWVQPEGTTGFPQADSVFWAWALEQGYQRQALDQLKVELALSSVLGQRELRIEFAHLIAKRRLSVGGSARDERGYGAYAKVTILRRVAKKPRTTYEAAVASGPRSRQPSGSQPGAGPPAPTGSVTRGIRATSQRAGASHKRAAPGEHAPHGSEGLRSGQEEPEETSYDYEPPTTTGGSRSPSRTVDPAVALQQEGRRLFRDRLYAIEIALGLGPGGQAAAHGSWRSVDTSPGGLPSPL</sequence>
<dbReference type="AlphaFoldDB" id="A0A9W6Y3S6"/>
<feature type="compositionally biased region" description="Acidic residues" evidence="1">
    <location>
        <begin position="125"/>
        <end position="134"/>
    </location>
</feature>
<evidence type="ECO:0000256" key="1">
    <source>
        <dbReference type="SAM" id="MobiDB-lite"/>
    </source>
</evidence>
<protein>
    <submittedName>
        <fullName evidence="2">Unnamed protein product</fullName>
    </submittedName>
</protein>
<dbReference type="OrthoDB" id="126917at2759"/>
<organism evidence="2 3">
    <name type="scientific">Phytophthora fragariaefolia</name>
    <dbReference type="NCBI Taxonomy" id="1490495"/>
    <lineage>
        <taxon>Eukaryota</taxon>
        <taxon>Sar</taxon>
        <taxon>Stramenopiles</taxon>
        <taxon>Oomycota</taxon>
        <taxon>Peronosporomycetes</taxon>
        <taxon>Peronosporales</taxon>
        <taxon>Peronosporaceae</taxon>
        <taxon>Phytophthora</taxon>
    </lineage>
</organism>
<feature type="compositionally biased region" description="Low complexity" evidence="1">
    <location>
        <begin position="100"/>
        <end position="109"/>
    </location>
</feature>
<feature type="region of interest" description="Disordered" evidence="1">
    <location>
        <begin position="165"/>
        <end position="188"/>
    </location>
</feature>
<keyword evidence="3" id="KW-1185">Reference proteome</keyword>
<proteinExistence type="predicted"/>
<name>A0A9W6Y3S6_9STRA</name>
<dbReference type="Proteomes" id="UP001165121">
    <property type="component" value="Unassembled WGS sequence"/>
</dbReference>
<accession>A0A9W6Y3S6</accession>
<feature type="compositionally biased region" description="Low complexity" evidence="1">
    <location>
        <begin position="441"/>
        <end position="454"/>
    </location>
</feature>
<evidence type="ECO:0000313" key="2">
    <source>
        <dbReference type="EMBL" id="GMF52052.1"/>
    </source>
</evidence>
<feature type="region of interest" description="Disordered" evidence="1">
    <location>
        <begin position="484"/>
        <end position="508"/>
    </location>
</feature>
<comment type="caution">
    <text evidence="2">The sequence shown here is derived from an EMBL/GenBank/DDBJ whole genome shotgun (WGS) entry which is preliminary data.</text>
</comment>
<feature type="compositionally biased region" description="Polar residues" evidence="1">
    <location>
        <begin position="1"/>
        <end position="11"/>
    </location>
</feature>
<feature type="region of interest" description="Disordered" evidence="1">
    <location>
        <begin position="362"/>
        <end position="458"/>
    </location>
</feature>
<feature type="compositionally biased region" description="Low complexity" evidence="1">
    <location>
        <begin position="20"/>
        <end position="33"/>
    </location>
</feature>
<feature type="region of interest" description="Disordered" evidence="1">
    <location>
        <begin position="1"/>
        <end position="145"/>
    </location>
</feature>